<dbReference type="InterPro" id="IPR011128">
    <property type="entry name" value="G3P_DH_NAD-dep_N"/>
</dbReference>
<dbReference type="SUPFAM" id="SSF48179">
    <property type="entry name" value="6-phosphogluconate dehydrogenase C-terminal domain-like"/>
    <property type="match status" value="1"/>
</dbReference>
<dbReference type="Pfam" id="PF02317">
    <property type="entry name" value="Octopine_DH"/>
    <property type="match status" value="1"/>
</dbReference>
<name>A0A953I0A3_SYMTR</name>
<keyword evidence="1" id="KW-0560">Oxidoreductase</keyword>
<evidence type="ECO:0000313" key="5">
    <source>
        <dbReference type="Proteomes" id="UP000732377"/>
    </source>
</evidence>
<dbReference type="InterPro" id="IPR008927">
    <property type="entry name" value="6-PGluconate_DH-like_C_sf"/>
</dbReference>
<dbReference type="InterPro" id="IPR003421">
    <property type="entry name" value="Opine_DH"/>
</dbReference>
<dbReference type="AlphaFoldDB" id="A0A953I0A3"/>
<protein>
    <submittedName>
        <fullName evidence="4">NADP transhydrogenase subunit alpha</fullName>
    </submittedName>
</protein>
<dbReference type="Gene3D" id="3.40.50.720">
    <property type="entry name" value="NAD(P)-binding Rossmann-like Domain"/>
    <property type="match status" value="1"/>
</dbReference>
<accession>A0A953I0A3</accession>
<evidence type="ECO:0000259" key="3">
    <source>
        <dbReference type="Pfam" id="PF02317"/>
    </source>
</evidence>
<comment type="caution">
    <text evidence="4">The sequence shown here is derived from an EMBL/GenBank/DDBJ whole genome shotgun (WGS) entry which is preliminary data.</text>
</comment>
<gene>
    <name evidence="4" type="ORF">CWE10_03090</name>
</gene>
<dbReference type="GO" id="GO:0046168">
    <property type="term" value="P:glycerol-3-phosphate catabolic process"/>
    <property type="evidence" value="ECO:0007669"/>
    <property type="project" value="InterPro"/>
</dbReference>
<dbReference type="EMBL" id="PIUK01000016">
    <property type="protein sequence ID" value="MBY6275190.1"/>
    <property type="molecule type" value="Genomic_DNA"/>
</dbReference>
<feature type="domain" description="Glycerol-3-phosphate dehydrogenase NAD-dependent N-terminal" evidence="2">
    <location>
        <begin position="5"/>
        <end position="101"/>
    </location>
</feature>
<dbReference type="InterPro" id="IPR036291">
    <property type="entry name" value="NAD(P)-bd_dom_sf"/>
</dbReference>
<dbReference type="Gene3D" id="1.10.1040.10">
    <property type="entry name" value="N-(1-d-carboxylethyl)-l-norvaline Dehydrogenase, domain 2"/>
    <property type="match status" value="1"/>
</dbReference>
<evidence type="ECO:0000256" key="1">
    <source>
        <dbReference type="ARBA" id="ARBA00023002"/>
    </source>
</evidence>
<evidence type="ECO:0000259" key="2">
    <source>
        <dbReference type="Pfam" id="PF01210"/>
    </source>
</evidence>
<reference evidence="4" key="1">
    <citation type="submission" date="2017-11" db="EMBL/GenBank/DDBJ databases">
        <title>Three new genomes from thermophilic consortium.</title>
        <authorList>
            <person name="Quaggio R."/>
            <person name="Amgarten D."/>
            <person name="Setubal J.C."/>
        </authorList>
    </citation>
    <scope>NUCLEOTIDE SEQUENCE</scope>
    <source>
        <strain evidence="4">ZCTH01-B2</strain>
    </source>
</reference>
<organism evidence="4 5">
    <name type="scientific">Symbiobacterium thermophilum</name>
    <dbReference type="NCBI Taxonomy" id="2734"/>
    <lineage>
        <taxon>Bacteria</taxon>
        <taxon>Bacillati</taxon>
        <taxon>Bacillota</taxon>
        <taxon>Clostridia</taxon>
        <taxon>Eubacteriales</taxon>
        <taxon>Symbiobacteriaceae</taxon>
        <taxon>Symbiobacterium</taxon>
    </lineage>
</organism>
<dbReference type="Proteomes" id="UP000732377">
    <property type="component" value="Unassembled WGS sequence"/>
</dbReference>
<dbReference type="GO" id="GO:0051287">
    <property type="term" value="F:NAD binding"/>
    <property type="evidence" value="ECO:0007669"/>
    <property type="project" value="InterPro"/>
</dbReference>
<dbReference type="Pfam" id="PF01210">
    <property type="entry name" value="NAD_Gly3P_dh_N"/>
    <property type="match status" value="1"/>
</dbReference>
<dbReference type="SUPFAM" id="SSF51735">
    <property type="entry name" value="NAD(P)-binding Rossmann-fold domains"/>
    <property type="match status" value="1"/>
</dbReference>
<dbReference type="InterPro" id="IPR051729">
    <property type="entry name" value="Opine/Lysopine_DH"/>
</dbReference>
<evidence type="ECO:0000313" key="4">
    <source>
        <dbReference type="EMBL" id="MBY6275190.1"/>
    </source>
</evidence>
<proteinExistence type="predicted"/>
<dbReference type="PANTHER" id="PTHR38015:SF1">
    <property type="entry name" value="OPINE DEHYDROGENASE DOMAIN-CONTAINING PROTEIN"/>
    <property type="match status" value="1"/>
</dbReference>
<dbReference type="InterPro" id="IPR013328">
    <property type="entry name" value="6PGD_dom2"/>
</dbReference>
<feature type="domain" description="Opine dehydrogenase" evidence="3">
    <location>
        <begin position="182"/>
        <end position="325"/>
    </location>
</feature>
<dbReference type="RefSeq" id="WP_273377887.1">
    <property type="nucleotide sequence ID" value="NZ_PIUK01000016.1"/>
</dbReference>
<sequence length="364" mass="38615">MLRYCVIGAGHGGLAMAGHLGVMGFPVSLWARNPQTLEPIEAVGGVFLEGEVEGFGPVQVAYSLEAALEGADAVLVVLPASAHREIAMRCAPYLRDGQRILLLPGRTAGAIEFRHALREAGCTADVIVGEAQTFLYASRKTGPFQARIHGIKRQVPAAALPASRTGELLEAIKPAFPQFMPARWVWKTSLDNVGAIFHPGVALLNAGRIESTGGAFRHYVDGITPSVAALLEQLDRERVAVARALGVGALTAREWLAEAYGVERPTLYEAIQATRAYADVGAPAQLHHRYIWEDVPTGLVPIASLGAACGVSTPVADALIQIANGIFGVDFRAMGRTVERLGMAGWGPARITQYALEGDVVDVA</sequence>
<dbReference type="PANTHER" id="PTHR38015">
    <property type="entry name" value="BLR6086 PROTEIN"/>
    <property type="match status" value="1"/>
</dbReference>
<dbReference type="GO" id="GO:0016616">
    <property type="term" value="F:oxidoreductase activity, acting on the CH-OH group of donors, NAD or NADP as acceptor"/>
    <property type="evidence" value="ECO:0007669"/>
    <property type="project" value="InterPro"/>
</dbReference>